<keyword evidence="1 3" id="KW-0238">DNA-binding</keyword>
<evidence type="ECO:0000313" key="4">
    <source>
        <dbReference type="Proteomes" id="UP000643701"/>
    </source>
</evidence>
<dbReference type="Gene3D" id="4.10.520.10">
    <property type="entry name" value="IHF-like DNA-binding proteins"/>
    <property type="match status" value="1"/>
</dbReference>
<accession>A0A967AM01</accession>
<dbReference type="Proteomes" id="UP000643701">
    <property type="component" value="Unassembled WGS sequence"/>
</dbReference>
<dbReference type="Pfam" id="PF18291">
    <property type="entry name" value="HU-HIG"/>
    <property type="match status" value="1"/>
</dbReference>
<dbReference type="InterPro" id="IPR010992">
    <property type="entry name" value="IHF-like_DNA-bd_dom_sf"/>
</dbReference>
<reference evidence="3" key="1">
    <citation type="submission" date="2020-03" db="EMBL/GenBank/DDBJ databases">
        <title>Psychroflexus Maritimus sp. nov., isolate from marine sediment.</title>
        <authorList>
            <person name="Zhong Y.-L."/>
        </authorList>
    </citation>
    <scope>NUCLEOTIDE SEQUENCE</scope>
    <source>
        <strain evidence="3">C1</strain>
    </source>
</reference>
<evidence type="ECO:0000256" key="1">
    <source>
        <dbReference type="ARBA" id="ARBA00023125"/>
    </source>
</evidence>
<organism evidence="3 4">
    <name type="scientific">Psychroflexus maritimus</name>
    <dbReference type="NCBI Taxonomy" id="2714865"/>
    <lineage>
        <taxon>Bacteria</taxon>
        <taxon>Pseudomonadati</taxon>
        <taxon>Bacteroidota</taxon>
        <taxon>Flavobacteriia</taxon>
        <taxon>Flavobacteriales</taxon>
        <taxon>Flavobacteriaceae</taxon>
        <taxon>Psychroflexus</taxon>
    </lineage>
</organism>
<sequence>MVHLKPLKRSNPQDAEVPDKYYAKAVGNGVTDLHRLAHLIANQSTVRKADCLAVLQALQHNISDELGQGRIVKLGDFGTFQVGVRSNGVDTEEEVSQNLVKSAHLNFRPGRDFQSLLKTLSYKLVG</sequence>
<protein>
    <submittedName>
        <fullName evidence="3">DNA-binding protein</fullName>
    </submittedName>
</protein>
<name>A0A967AM01_9FLAO</name>
<dbReference type="AlphaFoldDB" id="A0A967AM01"/>
<comment type="caution">
    <text evidence="3">The sequence shown here is derived from an EMBL/GenBank/DDBJ whole genome shotgun (WGS) entry which is preliminary data.</text>
</comment>
<dbReference type="SUPFAM" id="SSF47729">
    <property type="entry name" value="IHF-like DNA-binding proteins"/>
    <property type="match status" value="1"/>
</dbReference>
<evidence type="ECO:0000259" key="2">
    <source>
        <dbReference type="Pfam" id="PF18291"/>
    </source>
</evidence>
<gene>
    <name evidence="3" type="ORF">G7034_11020</name>
</gene>
<dbReference type="InterPro" id="IPR041607">
    <property type="entry name" value="HU-HIG"/>
</dbReference>
<dbReference type="NCBIfam" id="TIGR01201">
    <property type="entry name" value="HU_rel"/>
    <property type="match status" value="1"/>
</dbReference>
<dbReference type="GO" id="GO:0003677">
    <property type="term" value="F:DNA binding"/>
    <property type="evidence" value="ECO:0007669"/>
    <property type="project" value="UniProtKB-KW"/>
</dbReference>
<dbReference type="RefSeq" id="WP_166401012.1">
    <property type="nucleotide sequence ID" value="NZ_JAANAS010000105.1"/>
</dbReference>
<keyword evidence="4" id="KW-1185">Reference proteome</keyword>
<dbReference type="InterPro" id="IPR005902">
    <property type="entry name" value="HU_DNA-bd_put"/>
</dbReference>
<feature type="domain" description="HU" evidence="2">
    <location>
        <begin position="8"/>
        <end position="121"/>
    </location>
</feature>
<dbReference type="EMBL" id="JAANAS010000105">
    <property type="protein sequence ID" value="NGZ90779.1"/>
    <property type="molecule type" value="Genomic_DNA"/>
</dbReference>
<proteinExistence type="predicted"/>
<evidence type="ECO:0000313" key="3">
    <source>
        <dbReference type="EMBL" id="NGZ90779.1"/>
    </source>
</evidence>